<dbReference type="InterPro" id="IPR013780">
    <property type="entry name" value="Glyco_hydro_b"/>
</dbReference>
<dbReference type="SUPFAM" id="SSF51011">
    <property type="entry name" value="Glycosyl hydrolase domain"/>
    <property type="match status" value="1"/>
</dbReference>
<dbReference type="GO" id="GO:0009313">
    <property type="term" value="P:oligosaccharide catabolic process"/>
    <property type="evidence" value="ECO:0007669"/>
    <property type="project" value="TreeGrafter"/>
</dbReference>
<reference evidence="5 6" key="1">
    <citation type="submission" date="2014-12" db="EMBL/GenBank/DDBJ databases">
        <title>Draft genome sequences of 29 type strains of Enterococci.</title>
        <authorList>
            <person name="Zhong Z."/>
            <person name="Sun Z."/>
            <person name="Liu W."/>
            <person name="Zhang W."/>
            <person name="Zhang H."/>
        </authorList>
    </citation>
    <scope>NUCLEOTIDE SEQUENCE [LARGE SCALE GENOMIC DNA]</scope>
    <source>
        <strain evidence="5 6">DSM 21207</strain>
    </source>
</reference>
<dbReference type="CDD" id="cd11333">
    <property type="entry name" value="AmyAc_SI_OligoGlu_DGase"/>
    <property type="match status" value="1"/>
</dbReference>
<proteinExistence type="inferred from homology"/>
<dbReference type="SUPFAM" id="SSF51445">
    <property type="entry name" value="(Trans)glycosidases"/>
    <property type="match status" value="1"/>
</dbReference>
<dbReference type="FunFam" id="2.60.40.1180:FF:000007">
    <property type="entry name" value="Sucrose isomerase"/>
    <property type="match status" value="1"/>
</dbReference>
<dbReference type="OrthoDB" id="9805159at2"/>
<feature type="domain" description="Glycosyl hydrolase family 13 catalytic" evidence="4">
    <location>
        <begin position="13"/>
        <end position="403"/>
    </location>
</feature>
<dbReference type="FunFam" id="3.90.400.10:FF:000002">
    <property type="entry name" value="Sucrose isomerase"/>
    <property type="match status" value="1"/>
</dbReference>
<dbReference type="Gene3D" id="3.20.20.80">
    <property type="entry name" value="Glycosidases"/>
    <property type="match status" value="1"/>
</dbReference>
<dbReference type="InterPro" id="IPR056300">
    <property type="entry name" value="SusG-like_C"/>
</dbReference>
<comment type="similarity">
    <text evidence="1">Belongs to the glycosyl hydrolase 13 family.</text>
</comment>
<dbReference type="Gene3D" id="2.60.40.1180">
    <property type="entry name" value="Golgi alpha-mannosidase II"/>
    <property type="match status" value="1"/>
</dbReference>
<evidence type="ECO:0000256" key="2">
    <source>
        <dbReference type="ARBA" id="ARBA00022801"/>
    </source>
</evidence>
<dbReference type="InterPro" id="IPR017853">
    <property type="entry name" value="GH"/>
</dbReference>
<dbReference type="GO" id="GO:0004556">
    <property type="term" value="F:alpha-amylase activity"/>
    <property type="evidence" value="ECO:0007669"/>
    <property type="project" value="TreeGrafter"/>
</dbReference>
<organism evidence="5 6">
    <name type="scientific">Enterococcus canintestini</name>
    <dbReference type="NCBI Taxonomy" id="317010"/>
    <lineage>
        <taxon>Bacteria</taxon>
        <taxon>Bacillati</taxon>
        <taxon>Bacillota</taxon>
        <taxon>Bacilli</taxon>
        <taxon>Lactobacillales</taxon>
        <taxon>Enterococcaceae</taxon>
        <taxon>Enterococcus</taxon>
    </lineage>
</organism>
<evidence type="ECO:0000256" key="3">
    <source>
        <dbReference type="ARBA" id="ARBA00023295"/>
    </source>
</evidence>
<dbReference type="AlphaFoldDB" id="A0A1L8R4B2"/>
<dbReference type="Pfam" id="PF00128">
    <property type="entry name" value="Alpha-amylase"/>
    <property type="match status" value="1"/>
</dbReference>
<accession>A0A1L8R4B2</accession>
<dbReference type="EMBL" id="JXKG01000016">
    <property type="protein sequence ID" value="OJG14591.1"/>
    <property type="molecule type" value="Genomic_DNA"/>
</dbReference>
<evidence type="ECO:0000313" key="6">
    <source>
        <dbReference type="Proteomes" id="UP000182835"/>
    </source>
</evidence>
<keyword evidence="3" id="KW-0326">Glycosidase</keyword>
<evidence type="ECO:0000313" key="5">
    <source>
        <dbReference type="EMBL" id="OJG14591.1"/>
    </source>
</evidence>
<gene>
    <name evidence="5" type="ORF">RU96_GL000778</name>
</gene>
<dbReference type="NCBIfam" id="NF008183">
    <property type="entry name" value="PRK10933.1"/>
    <property type="match status" value="1"/>
</dbReference>
<dbReference type="PANTHER" id="PTHR10357">
    <property type="entry name" value="ALPHA-AMYLASE FAMILY MEMBER"/>
    <property type="match status" value="1"/>
</dbReference>
<dbReference type="FunFam" id="3.20.20.80:FF:000064">
    <property type="entry name" value="Oligo-1,6-glucosidase"/>
    <property type="match status" value="1"/>
</dbReference>
<keyword evidence="2" id="KW-0378">Hydrolase</keyword>
<dbReference type="InterPro" id="IPR006047">
    <property type="entry name" value="GH13_cat_dom"/>
</dbReference>
<evidence type="ECO:0000256" key="1">
    <source>
        <dbReference type="ARBA" id="ARBA00008061"/>
    </source>
</evidence>
<dbReference type="InterPro" id="IPR045857">
    <property type="entry name" value="O16G_dom_2"/>
</dbReference>
<protein>
    <recommendedName>
        <fullName evidence="4">Glycosyl hydrolase family 13 catalytic domain-containing protein</fullName>
    </recommendedName>
</protein>
<dbReference type="RefSeq" id="WP_071865301.1">
    <property type="nucleotide sequence ID" value="NZ_JBHLVQ010000020.1"/>
</dbReference>
<comment type="caution">
    <text evidence="5">The sequence shown here is derived from an EMBL/GenBank/DDBJ whole genome shotgun (WGS) entry which is preliminary data.</text>
</comment>
<dbReference type="Pfam" id="PF23915">
    <property type="entry name" value="SusG_C"/>
    <property type="match status" value="1"/>
</dbReference>
<dbReference type="PANTHER" id="PTHR10357:SF179">
    <property type="entry name" value="NEUTRAL AND BASIC AMINO ACID TRANSPORT PROTEIN RBAT"/>
    <property type="match status" value="1"/>
</dbReference>
<name>A0A1L8R4B2_9ENTE</name>
<dbReference type="STRING" id="317010.RU96_GL000778"/>
<dbReference type="Proteomes" id="UP000182835">
    <property type="component" value="Unassembled WGS sequence"/>
</dbReference>
<sequence>MKPKWWQQSVFYQIYPRSFQDSNNDGIGDLNGISARLPYLAKLGIDAIWLSPVFASPNVDNGYDVSDYCAIMPEFGTMTEMENLIAAAKEVGIKIIIDLVVNHTSNEHPWFKKALAGDMHYKNYYIFRSDKNGLPNDLNSFFGGSAWEHVPETKEYYFHLFAKEQPDLNWENPAVRKEVWQIMNFWLEKGVGGFRLDVIELIGKIPDQKIIGDGPNLHPYLKEMYQEVLAGRDVVTIGETGGVTPLTAPLYTDPKRKELAMIFQFQHMALDEVPKTSKWNLKPLAVPELKTVLSRWQTELPKEAWNSLFWSNHDQPRILSRWGNADGYPTESSKMLAILLHMMKGTPFIYQGEELGMTNQKITQVSQLDDIESIHYYEAEKAKGTPVATILQAINTKGRDNARTPMQWNSNKNAGFTDENVTPWYPINSNFQAVNADNRLADDNSIFYTYQKLIQLRKKYPLIVWGDYQLLATAETIFAYTRSYKGETWLICANFSDQKQTISLPYHAKKTIIANYAHEYHKLNGLTLRPYETFVVALG</sequence>
<dbReference type="SMART" id="SM00642">
    <property type="entry name" value="Aamy"/>
    <property type="match status" value="1"/>
</dbReference>
<evidence type="ECO:0000259" key="4">
    <source>
        <dbReference type="SMART" id="SM00642"/>
    </source>
</evidence>
<dbReference type="Gene3D" id="3.90.400.10">
    <property type="entry name" value="Oligo-1,6-glucosidase, Domain 2"/>
    <property type="match status" value="1"/>
</dbReference>